<organism evidence="2 3">
    <name type="scientific">Emiliania huxleyi (strain CCMP1516)</name>
    <dbReference type="NCBI Taxonomy" id="280463"/>
    <lineage>
        <taxon>Eukaryota</taxon>
        <taxon>Haptista</taxon>
        <taxon>Haptophyta</taxon>
        <taxon>Prymnesiophyceae</taxon>
        <taxon>Isochrysidales</taxon>
        <taxon>Noelaerhabdaceae</taxon>
        <taxon>Emiliania</taxon>
    </lineage>
</organism>
<dbReference type="PaxDb" id="2903-EOD41105"/>
<dbReference type="AlphaFoldDB" id="A0A0D3KZC0"/>
<reference evidence="3" key="1">
    <citation type="journal article" date="2013" name="Nature">
        <title>Pan genome of the phytoplankton Emiliania underpins its global distribution.</title>
        <authorList>
            <person name="Read B.A."/>
            <person name="Kegel J."/>
            <person name="Klute M.J."/>
            <person name="Kuo A."/>
            <person name="Lefebvre S.C."/>
            <person name="Maumus F."/>
            <person name="Mayer C."/>
            <person name="Miller J."/>
            <person name="Monier A."/>
            <person name="Salamov A."/>
            <person name="Young J."/>
            <person name="Aguilar M."/>
            <person name="Claverie J.M."/>
            <person name="Frickenhaus S."/>
            <person name="Gonzalez K."/>
            <person name="Herman E.K."/>
            <person name="Lin Y.C."/>
            <person name="Napier J."/>
            <person name="Ogata H."/>
            <person name="Sarno A.F."/>
            <person name="Shmutz J."/>
            <person name="Schroeder D."/>
            <person name="de Vargas C."/>
            <person name="Verret F."/>
            <person name="von Dassow P."/>
            <person name="Valentin K."/>
            <person name="Van de Peer Y."/>
            <person name="Wheeler G."/>
            <person name="Dacks J.B."/>
            <person name="Delwiche C.F."/>
            <person name="Dyhrman S.T."/>
            <person name="Glockner G."/>
            <person name="John U."/>
            <person name="Richards T."/>
            <person name="Worden A.Z."/>
            <person name="Zhang X."/>
            <person name="Grigoriev I.V."/>
            <person name="Allen A.E."/>
            <person name="Bidle K."/>
            <person name="Borodovsky M."/>
            <person name="Bowler C."/>
            <person name="Brownlee C."/>
            <person name="Cock J.M."/>
            <person name="Elias M."/>
            <person name="Gladyshev V.N."/>
            <person name="Groth M."/>
            <person name="Guda C."/>
            <person name="Hadaegh A."/>
            <person name="Iglesias-Rodriguez M.D."/>
            <person name="Jenkins J."/>
            <person name="Jones B.M."/>
            <person name="Lawson T."/>
            <person name="Leese F."/>
            <person name="Lindquist E."/>
            <person name="Lobanov A."/>
            <person name="Lomsadze A."/>
            <person name="Malik S.B."/>
            <person name="Marsh M.E."/>
            <person name="Mackinder L."/>
            <person name="Mock T."/>
            <person name="Mueller-Roeber B."/>
            <person name="Pagarete A."/>
            <person name="Parker M."/>
            <person name="Probert I."/>
            <person name="Quesneville H."/>
            <person name="Raines C."/>
            <person name="Rensing S.A."/>
            <person name="Riano-Pachon D.M."/>
            <person name="Richier S."/>
            <person name="Rokitta S."/>
            <person name="Shiraiwa Y."/>
            <person name="Soanes D.M."/>
            <person name="van der Giezen M."/>
            <person name="Wahlund T.M."/>
            <person name="Williams B."/>
            <person name="Wilson W."/>
            <person name="Wolfe G."/>
            <person name="Wurch L.L."/>
        </authorList>
    </citation>
    <scope>NUCLEOTIDE SEQUENCE</scope>
</reference>
<dbReference type="KEGG" id="ehx:EMIHUDRAFT_250891"/>
<evidence type="ECO:0000313" key="2">
    <source>
        <dbReference type="EnsemblProtists" id="EOD41105"/>
    </source>
</evidence>
<dbReference type="HOGENOM" id="CLU_548150_0_0_1"/>
<feature type="compositionally biased region" description="Basic and acidic residues" evidence="1">
    <location>
        <begin position="23"/>
        <end position="36"/>
    </location>
</feature>
<dbReference type="GeneID" id="17286377"/>
<evidence type="ECO:0000313" key="3">
    <source>
        <dbReference type="Proteomes" id="UP000013827"/>
    </source>
</evidence>
<accession>A0A0D3KZC0</accession>
<dbReference type="EnsemblProtists" id="EOD41105">
    <property type="protein sequence ID" value="EOD41105"/>
    <property type="gene ID" value="EMIHUDRAFT_250891"/>
</dbReference>
<dbReference type="Proteomes" id="UP000013827">
    <property type="component" value="Unassembled WGS sequence"/>
</dbReference>
<proteinExistence type="predicted"/>
<name>A0A0D3KZC0_EMIH1</name>
<sequence length="498" mass="54862">MDATRTQELAAEEEAERQRKRAREKEAWRAQRERSAKKTAALQGHDEAWGRARVAHVGRAHSVAGALDAHIERHWRPSGGAFAYYPEGLLRIPERFVAVHVSRVIPLLVHCVEAEFDYAYATTAFCDEFLGEGRYARRVAQLPAAPPSLPLLERLSSATFKAFDEALCAAATHLYKAGVTDPFENLEFWRVIKTGALRVVLEKRATAEGGWELSGARRKSGPDAFRSGNRVMRRQEPSTDGGISRRRFSSDEDGDGPFEAAAEGVASAKTALRACLLQHEAQASALDDHWQLCCGVSAEDGAVRLADALAGEMPGSAEAFAKEDERFFGPPTRDAMAFAGGVRAQLRSSWPKETLPDNEARVLQWEATYESEATGRRERNGVCSRSFPLLARALEDKHNPPLGCEDCQWRAADLDATGDCMIAACAWQLRKLLPESVLVSHGLLTMRQAWDAKRASDRLRRAGDPTTVRKLLLSVHRAGFSPGAPMDDTRDLSDFILG</sequence>
<reference evidence="2" key="2">
    <citation type="submission" date="2024-10" db="UniProtKB">
        <authorList>
            <consortium name="EnsemblProtists"/>
        </authorList>
    </citation>
    <scope>IDENTIFICATION</scope>
</reference>
<keyword evidence="3" id="KW-1185">Reference proteome</keyword>
<protein>
    <submittedName>
        <fullName evidence="2">Uncharacterized protein</fullName>
    </submittedName>
</protein>
<feature type="region of interest" description="Disordered" evidence="1">
    <location>
        <begin position="1"/>
        <end position="42"/>
    </location>
</feature>
<evidence type="ECO:0000256" key="1">
    <source>
        <dbReference type="SAM" id="MobiDB-lite"/>
    </source>
</evidence>
<feature type="region of interest" description="Disordered" evidence="1">
    <location>
        <begin position="213"/>
        <end position="257"/>
    </location>
</feature>
<dbReference type="RefSeq" id="XP_005793534.1">
    <property type="nucleotide sequence ID" value="XM_005793477.1"/>
</dbReference>